<organism evidence="2 3">
    <name type="scientific">Actinoalloteichus hymeniacidonis</name>
    <dbReference type="NCBI Taxonomy" id="340345"/>
    <lineage>
        <taxon>Bacteria</taxon>
        <taxon>Bacillati</taxon>
        <taxon>Actinomycetota</taxon>
        <taxon>Actinomycetes</taxon>
        <taxon>Pseudonocardiales</taxon>
        <taxon>Pseudonocardiaceae</taxon>
        <taxon>Actinoalloteichus</taxon>
    </lineage>
</organism>
<sequence length="311" mass="32509">MTETLRTALDNQLLLNRAHRAAYRGELTEAARLLDGLDASGAATAYSLDLRARIAAQRGDLASADALWARVLLLKPDDGDAQAGRDAISRILAGGRARPLINPERVAALALVALGLTVAIGVPQLASLELDPEPAVPAAVAGAVAASSSEQAEELRRLHEEQEALAAEQQEADRELDEGLTAIEAAFAELPGVVVERRAEDVRLVFEAGVFRSDAVLAPEATPLLVEVGRRLAEVEASTAVIGHVVAVPGGRTSGGSTVAFARAQNAARMLAEGAGSPLTDFVLMTADQSEGPFPDAQRNRTVTLVLTPDN</sequence>
<evidence type="ECO:0000256" key="1">
    <source>
        <dbReference type="SAM" id="Coils"/>
    </source>
</evidence>
<name>A0AAC9N006_9PSEU</name>
<proteinExistence type="predicted"/>
<dbReference type="KEGG" id="ahm:TL08_18930"/>
<dbReference type="AlphaFoldDB" id="A0AAC9N006"/>
<keyword evidence="3" id="KW-1185">Reference proteome</keyword>
<dbReference type="Proteomes" id="UP000095210">
    <property type="component" value="Chromosome"/>
</dbReference>
<keyword evidence="1" id="KW-0175">Coiled coil</keyword>
<accession>A0AAC9N006</accession>
<evidence type="ECO:0000313" key="2">
    <source>
        <dbReference type="EMBL" id="AOS64577.1"/>
    </source>
</evidence>
<reference evidence="3" key="1">
    <citation type="submission" date="2016-03" db="EMBL/GenBank/DDBJ databases">
        <title>Complete genome sequence of the type strain Actinoalloteichus hymeniacidonis DSM 45092.</title>
        <authorList>
            <person name="Schaffert L."/>
            <person name="Albersmeier A."/>
            <person name="Winkler A."/>
            <person name="Kalinowski J."/>
            <person name="Zotchev S."/>
            <person name="Ruckert C."/>
        </authorList>
    </citation>
    <scope>NUCLEOTIDE SEQUENCE [LARGE SCALE GENOMIC DNA]</scope>
    <source>
        <strain evidence="3">HPA177(T) (DSM 45092(T))</strain>
    </source>
</reference>
<evidence type="ECO:0000313" key="3">
    <source>
        <dbReference type="Proteomes" id="UP000095210"/>
    </source>
</evidence>
<dbReference type="RefSeq" id="WP_069850824.1">
    <property type="nucleotide sequence ID" value="NZ_CP014859.1"/>
</dbReference>
<feature type="coiled-coil region" evidence="1">
    <location>
        <begin position="145"/>
        <end position="178"/>
    </location>
</feature>
<gene>
    <name evidence="2" type="ORF">TL08_18930</name>
</gene>
<dbReference type="EMBL" id="CP014859">
    <property type="protein sequence ID" value="AOS64577.1"/>
    <property type="molecule type" value="Genomic_DNA"/>
</dbReference>
<evidence type="ECO:0008006" key="4">
    <source>
        <dbReference type="Google" id="ProtNLM"/>
    </source>
</evidence>
<protein>
    <recommendedName>
        <fullName evidence="4">OmpA-like domain-containing protein</fullName>
    </recommendedName>
</protein>